<proteinExistence type="predicted"/>
<protein>
    <submittedName>
        <fullName evidence="1">Uncharacterized protein</fullName>
    </submittedName>
</protein>
<evidence type="ECO:0000313" key="2">
    <source>
        <dbReference type="Proteomes" id="UP001328107"/>
    </source>
</evidence>
<sequence>GRNIFITSICSRKMRSRNKSRSKSPNIISRQASTTRFGAQLAHHSNIPCHGTEFQLVGAVRCNIDAGSLCGGCSVRGAVAIARLLAVVTRHTIVLGTIAEMGIGDTRFGEIHAYWCDGSHCFND</sequence>
<accession>A0AAN5CMC0</accession>
<dbReference type="AlphaFoldDB" id="A0AAN5CMC0"/>
<organism evidence="1 2">
    <name type="scientific">Pristionchus mayeri</name>
    <dbReference type="NCBI Taxonomy" id="1317129"/>
    <lineage>
        <taxon>Eukaryota</taxon>
        <taxon>Metazoa</taxon>
        <taxon>Ecdysozoa</taxon>
        <taxon>Nematoda</taxon>
        <taxon>Chromadorea</taxon>
        <taxon>Rhabditida</taxon>
        <taxon>Rhabditina</taxon>
        <taxon>Diplogasteromorpha</taxon>
        <taxon>Diplogasteroidea</taxon>
        <taxon>Neodiplogasteridae</taxon>
        <taxon>Pristionchus</taxon>
    </lineage>
</organism>
<name>A0AAN5CMC0_9BILA</name>
<comment type="caution">
    <text evidence="1">The sequence shown here is derived from an EMBL/GenBank/DDBJ whole genome shotgun (WGS) entry which is preliminary data.</text>
</comment>
<reference evidence="2" key="1">
    <citation type="submission" date="2022-10" db="EMBL/GenBank/DDBJ databases">
        <title>Genome assembly of Pristionchus species.</title>
        <authorList>
            <person name="Yoshida K."/>
            <person name="Sommer R.J."/>
        </authorList>
    </citation>
    <scope>NUCLEOTIDE SEQUENCE [LARGE SCALE GENOMIC DNA]</scope>
    <source>
        <strain evidence="2">RS5460</strain>
    </source>
</reference>
<feature type="non-terminal residue" evidence="1">
    <location>
        <position position="1"/>
    </location>
</feature>
<dbReference type="EMBL" id="BTRK01000004">
    <property type="protein sequence ID" value="GMR47073.1"/>
    <property type="molecule type" value="Genomic_DNA"/>
</dbReference>
<dbReference type="Proteomes" id="UP001328107">
    <property type="component" value="Unassembled WGS sequence"/>
</dbReference>
<gene>
    <name evidence="1" type="ORF">PMAYCL1PPCAC_17268</name>
</gene>
<evidence type="ECO:0000313" key="1">
    <source>
        <dbReference type="EMBL" id="GMR47073.1"/>
    </source>
</evidence>
<keyword evidence="2" id="KW-1185">Reference proteome</keyword>